<feature type="region of interest" description="Disordered" evidence="1">
    <location>
        <begin position="125"/>
        <end position="149"/>
    </location>
</feature>
<sequence>MWQERYRKEKHPQRRERAWAFRQPARGKSIRRVGQAPGRSRNTLHRWLRWYNAGGWEEVVRRTHGRRPGARQGSRLREEQAAALEEAARQGQFRTVWDVVAWVKENVGMAYSYSGMHAWLRRRGWRRKQPRPQGVKADEQAQTAWKKGG</sequence>
<gene>
    <name evidence="3" type="ORF">SE16_10125</name>
</gene>
<dbReference type="InterPro" id="IPR025959">
    <property type="entry name" value="Winged_HTH_dom"/>
</dbReference>
<accession>A0A0P6XW23</accession>
<dbReference type="Pfam" id="PF13384">
    <property type="entry name" value="HTH_23"/>
    <property type="match status" value="1"/>
</dbReference>
<reference evidence="3 4" key="1">
    <citation type="submission" date="2015-07" db="EMBL/GenBank/DDBJ databases">
        <title>Whole genome sequence of Ardenticatena maritima DSM 23922.</title>
        <authorList>
            <person name="Hemp J."/>
            <person name="Ward L.M."/>
            <person name="Pace L.A."/>
            <person name="Fischer W.W."/>
        </authorList>
    </citation>
    <scope>NUCLEOTIDE SEQUENCE [LARGE SCALE GENOMIC DNA]</scope>
    <source>
        <strain evidence="3 4">110S</strain>
    </source>
</reference>
<evidence type="ECO:0000256" key="1">
    <source>
        <dbReference type="SAM" id="MobiDB-lite"/>
    </source>
</evidence>
<dbReference type="InterPro" id="IPR009057">
    <property type="entry name" value="Homeodomain-like_sf"/>
</dbReference>
<proteinExistence type="predicted"/>
<dbReference type="EMBL" id="LGKN01000005">
    <property type="protein sequence ID" value="KPL87886.1"/>
    <property type="molecule type" value="Genomic_DNA"/>
</dbReference>
<dbReference type="Proteomes" id="UP000050502">
    <property type="component" value="Unassembled WGS sequence"/>
</dbReference>
<name>A0A0P6XW23_9CHLR</name>
<feature type="domain" description="Winged helix-turn helix" evidence="2">
    <location>
        <begin position="92"/>
        <end position="147"/>
    </location>
</feature>
<dbReference type="AlphaFoldDB" id="A0A0P6XW23"/>
<protein>
    <recommendedName>
        <fullName evidence="2">Winged helix-turn helix domain-containing protein</fullName>
    </recommendedName>
</protein>
<evidence type="ECO:0000313" key="4">
    <source>
        <dbReference type="Proteomes" id="UP000050502"/>
    </source>
</evidence>
<evidence type="ECO:0000313" key="3">
    <source>
        <dbReference type="EMBL" id="KPL87886.1"/>
    </source>
</evidence>
<dbReference type="SUPFAM" id="SSF46689">
    <property type="entry name" value="Homeodomain-like"/>
    <property type="match status" value="1"/>
</dbReference>
<evidence type="ECO:0000259" key="2">
    <source>
        <dbReference type="Pfam" id="PF13592"/>
    </source>
</evidence>
<dbReference type="OrthoDB" id="34314at2"/>
<comment type="caution">
    <text evidence="3">The sequence shown here is derived from an EMBL/GenBank/DDBJ whole genome shotgun (WGS) entry which is preliminary data.</text>
</comment>
<dbReference type="Pfam" id="PF13592">
    <property type="entry name" value="HTH_33"/>
    <property type="match status" value="1"/>
</dbReference>
<organism evidence="3 4">
    <name type="scientific">Ardenticatena maritima</name>
    <dbReference type="NCBI Taxonomy" id="872965"/>
    <lineage>
        <taxon>Bacteria</taxon>
        <taxon>Bacillati</taxon>
        <taxon>Chloroflexota</taxon>
        <taxon>Ardenticatenia</taxon>
        <taxon>Ardenticatenales</taxon>
        <taxon>Ardenticatenaceae</taxon>
        <taxon>Ardenticatena</taxon>
    </lineage>
</organism>
<dbReference type="RefSeq" id="WP_054494022.1">
    <property type="nucleotide sequence ID" value="NZ_BBZA01000242.1"/>
</dbReference>